<feature type="region of interest" description="Disordered" evidence="4">
    <location>
        <begin position="124"/>
        <end position="207"/>
    </location>
</feature>
<feature type="compositionally biased region" description="Basic and acidic residues" evidence="4">
    <location>
        <begin position="21"/>
        <end position="34"/>
    </location>
</feature>
<comment type="subunit">
    <text evidence="2">Component of the NuA4 histone acetyltransferase complex.</text>
</comment>
<feature type="compositionally biased region" description="Acidic residues" evidence="4">
    <location>
        <begin position="35"/>
        <end position="50"/>
    </location>
</feature>
<name>A0ABR1YLN4_9PEZI</name>
<dbReference type="PROSITE" id="PS00598">
    <property type="entry name" value="CHROMO_1"/>
    <property type="match status" value="1"/>
</dbReference>
<feature type="compositionally biased region" description="Acidic residues" evidence="4">
    <location>
        <begin position="1"/>
        <end position="11"/>
    </location>
</feature>
<feature type="compositionally biased region" description="Basic and acidic residues" evidence="4">
    <location>
        <begin position="51"/>
        <end position="64"/>
    </location>
</feature>
<dbReference type="InterPro" id="IPR051219">
    <property type="entry name" value="Heterochromatin_chromo-domain"/>
</dbReference>
<feature type="compositionally biased region" description="Basic and acidic residues" evidence="4">
    <location>
        <begin position="124"/>
        <end position="141"/>
    </location>
</feature>
<dbReference type="Pfam" id="PF01393">
    <property type="entry name" value="Chromo_shadow"/>
    <property type="match status" value="1"/>
</dbReference>
<keyword evidence="7" id="KW-1185">Reference proteome</keyword>
<sequence>MPPALSEDEASASETEIPYKNVDKQAAKKAHVETKEEENDEPQNDEEGDGEEFKVDKIMSHTSDDRDKIVKYEVKWVGYPKISDRTWEPRDNLWDEDLDCPIDQLQAYWDKHCGGIEPKYMTKAERAKAKKEAGLDRKSGETPKTGAGQNRKLSQTGTPATTEKGRRKSGRGNQSSTPQDEDLPAKKTLQLPSGSWEKEISSIDTIEEERDQKTGNMTRYAYVEWVDPKRSRSKHSLALLRIKCPMKMLDYYEQHLVFNPQEPNGDGDMMVGVDSDMFMED</sequence>
<evidence type="ECO:0000256" key="2">
    <source>
        <dbReference type="ARBA" id="ARBA00011353"/>
    </source>
</evidence>
<dbReference type="SUPFAM" id="SSF54160">
    <property type="entry name" value="Chromo domain-like"/>
    <property type="match status" value="2"/>
</dbReference>
<evidence type="ECO:0000259" key="5">
    <source>
        <dbReference type="PROSITE" id="PS50013"/>
    </source>
</evidence>
<dbReference type="Proteomes" id="UP001492380">
    <property type="component" value="Unassembled WGS sequence"/>
</dbReference>
<keyword evidence="3" id="KW-0539">Nucleus</keyword>
<feature type="domain" description="Chromo" evidence="5">
    <location>
        <begin position="53"/>
        <end position="101"/>
    </location>
</feature>
<dbReference type="InterPro" id="IPR016197">
    <property type="entry name" value="Chromo-like_dom_sf"/>
</dbReference>
<evidence type="ECO:0000256" key="1">
    <source>
        <dbReference type="ARBA" id="ARBA00004123"/>
    </source>
</evidence>
<evidence type="ECO:0000313" key="6">
    <source>
        <dbReference type="EMBL" id="KAK8233395.1"/>
    </source>
</evidence>
<dbReference type="InterPro" id="IPR023780">
    <property type="entry name" value="Chromo_domain"/>
</dbReference>
<dbReference type="PROSITE" id="PS50013">
    <property type="entry name" value="CHROMO_2"/>
    <property type="match status" value="1"/>
</dbReference>
<gene>
    <name evidence="6" type="ORF">HDK90DRAFT_486567</name>
</gene>
<evidence type="ECO:0000256" key="3">
    <source>
        <dbReference type="ARBA" id="ARBA00023242"/>
    </source>
</evidence>
<dbReference type="PANTHER" id="PTHR22812">
    <property type="entry name" value="CHROMOBOX PROTEIN"/>
    <property type="match status" value="1"/>
</dbReference>
<feature type="region of interest" description="Disordered" evidence="4">
    <location>
        <begin position="1"/>
        <end position="64"/>
    </location>
</feature>
<dbReference type="InterPro" id="IPR008251">
    <property type="entry name" value="Chromo_shadow_dom"/>
</dbReference>
<reference evidence="6 7" key="1">
    <citation type="submission" date="2024-04" db="EMBL/GenBank/DDBJ databases">
        <title>Phyllosticta paracitricarpa is synonymous to the EU quarantine fungus P. citricarpa based on phylogenomic analyses.</title>
        <authorList>
            <consortium name="Lawrence Berkeley National Laboratory"/>
            <person name="Van Ingen-Buijs V.A."/>
            <person name="Van Westerhoven A.C."/>
            <person name="Haridas S."/>
            <person name="Skiadas P."/>
            <person name="Martin F."/>
            <person name="Groenewald J.Z."/>
            <person name="Crous P.W."/>
            <person name="Seidl M.F."/>
        </authorList>
    </citation>
    <scope>NUCLEOTIDE SEQUENCE [LARGE SCALE GENOMIC DNA]</scope>
    <source>
        <strain evidence="6 7">CBS 123374</strain>
    </source>
</reference>
<accession>A0ABR1YLN4</accession>
<dbReference type="SMART" id="SM00298">
    <property type="entry name" value="CHROMO"/>
    <property type="match status" value="1"/>
</dbReference>
<dbReference type="CDD" id="cd00024">
    <property type="entry name" value="CD_CSD"/>
    <property type="match status" value="1"/>
</dbReference>
<comment type="caution">
    <text evidence="6">The sequence shown here is derived from an EMBL/GenBank/DDBJ whole genome shotgun (WGS) entry which is preliminary data.</text>
</comment>
<dbReference type="Gene3D" id="2.40.50.40">
    <property type="match status" value="2"/>
</dbReference>
<dbReference type="InterPro" id="IPR000953">
    <property type="entry name" value="Chromo/chromo_shadow_dom"/>
</dbReference>
<proteinExistence type="predicted"/>
<dbReference type="Pfam" id="PF00385">
    <property type="entry name" value="Chromo"/>
    <property type="match status" value="1"/>
</dbReference>
<dbReference type="InterPro" id="IPR023779">
    <property type="entry name" value="Chromodomain_CS"/>
</dbReference>
<comment type="subcellular location">
    <subcellularLocation>
        <location evidence="1">Nucleus</location>
    </subcellularLocation>
</comment>
<evidence type="ECO:0000313" key="7">
    <source>
        <dbReference type="Proteomes" id="UP001492380"/>
    </source>
</evidence>
<evidence type="ECO:0000256" key="4">
    <source>
        <dbReference type="SAM" id="MobiDB-lite"/>
    </source>
</evidence>
<organism evidence="6 7">
    <name type="scientific">Phyllosticta capitalensis</name>
    <dbReference type="NCBI Taxonomy" id="121624"/>
    <lineage>
        <taxon>Eukaryota</taxon>
        <taxon>Fungi</taxon>
        <taxon>Dikarya</taxon>
        <taxon>Ascomycota</taxon>
        <taxon>Pezizomycotina</taxon>
        <taxon>Dothideomycetes</taxon>
        <taxon>Dothideomycetes incertae sedis</taxon>
        <taxon>Botryosphaeriales</taxon>
        <taxon>Phyllostictaceae</taxon>
        <taxon>Phyllosticta</taxon>
    </lineage>
</organism>
<feature type="compositionally biased region" description="Polar residues" evidence="4">
    <location>
        <begin position="147"/>
        <end position="161"/>
    </location>
</feature>
<dbReference type="EMBL" id="JBBWRZ010000006">
    <property type="protein sequence ID" value="KAK8233395.1"/>
    <property type="molecule type" value="Genomic_DNA"/>
</dbReference>
<protein>
    <recommendedName>
        <fullName evidence="5">Chromo domain-containing protein</fullName>
    </recommendedName>
</protein>